<proteinExistence type="predicted"/>
<dbReference type="AlphaFoldDB" id="A0A545UFL7"/>
<name>A0A545UFL7_9GAMM</name>
<gene>
    <name evidence="2" type="ORF">FLL46_07005</name>
</gene>
<comment type="caution">
    <text evidence="2">The sequence shown here is derived from an EMBL/GenBank/DDBJ whole genome shotgun (WGS) entry which is preliminary data.</text>
</comment>
<organism evidence="2 3">
    <name type="scientific">Aliikangiella coralliicola</name>
    <dbReference type="NCBI Taxonomy" id="2592383"/>
    <lineage>
        <taxon>Bacteria</taxon>
        <taxon>Pseudomonadati</taxon>
        <taxon>Pseudomonadota</taxon>
        <taxon>Gammaproteobacteria</taxon>
        <taxon>Oceanospirillales</taxon>
        <taxon>Pleioneaceae</taxon>
        <taxon>Aliikangiella</taxon>
    </lineage>
</organism>
<dbReference type="EMBL" id="VIKS01000004">
    <property type="protein sequence ID" value="TQV88269.1"/>
    <property type="molecule type" value="Genomic_DNA"/>
</dbReference>
<sequence>MYKLVLSLSILFISFSLSAEDNNDICLPLDQLRAYKVSDYRFGKEQTLEQAIVTLLEYDIKAKRKALDWKIPNDWSRKNDDEYANVLRRYDNGFHIKHAKCLLNMYKSGDKIREFEVNFSVHYQKGFVLLRNEKIVAIVILEDETV</sequence>
<feature type="signal peptide" evidence="1">
    <location>
        <begin position="1"/>
        <end position="19"/>
    </location>
</feature>
<accession>A0A545UFL7</accession>
<evidence type="ECO:0000313" key="3">
    <source>
        <dbReference type="Proteomes" id="UP000315439"/>
    </source>
</evidence>
<evidence type="ECO:0000313" key="2">
    <source>
        <dbReference type="EMBL" id="TQV88269.1"/>
    </source>
</evidence>
<protein>
    <submittedName>
        <fullName evidence="2">Uncharacterized protein</fullName>
    </submittedName>
</protein>
<dbReference type="Proteomes" id="UP000315439">
    <property type="component" value="Unassembled WGS sequence"/>
</dbReference>
<keyword evidence="1" id="KW-0732">Signal</keyword>
<keyword evidence="3" id="KW-1185">Reference proteome</keyword>
<dbReference type="RefSeq" id="WP_142892777.1">
    <property type="nucleotide sequence ID" value="NZ_ML660162.1"/>
</dbReference>
<reference evidence="2 3" key="1">
    <citation type="submission" date="2019-07" db="EMBL/GenBank/DDBJ databases">
        <title>Draft genome for Aliikangiella sp. M105.</title>
        <authorList>
            <person name="Wang G."/>
        </authorList>
    </citation>
    <scope>NUCLEOTIDE SEQUENCE [LARGE SCALE GENOMIC DNA]</scope>
    <source>
        <strain evidence="2 3">M105</strain>
    </source>
</reference>
<feature type="chain" id="PRO_5022110107" evidence="1">
    <location>
        <begin position="20"/>
        <end position="146"/>
    </location>
</feature>
<evidence type="ECO:0000256" key="1">
    <source>
        <dbReference type="SAM" id="SignalP"/>
    </source>
</evidence>